<dbReference type="EMBL" id="AB378071">
    <property type="protein sequence ID" value="BAH36934.1"/>
    <property type="molecule type" value="mRNA"/>
</dbReference>
<sequence>QTSRELFAYKVVEATEIENNFSMARSDNGRRNRVFDTSMAAPVVSPRSHFSPRTSSSLNLKSKEDRLTTFSGWPVSFMSENSLATAGFYYLHKGDVVRCAFCGVEVAHWEEGDNPMEEHRRWSPSCPLLRKSTASNAGSSASSSTNANSNPVYDECGLYGIEIRPNSGPENGKPLLEQLGV</sequence>
<feature type="non-terminal residue" evidence="2">
    <location>
        <position position="1"/>
    </location>
</feature>
<proteinExistence type="evidence at transcript level"/>
<dbReference type="AlphaFoldDB" id="C0SSA3"/>
<accession>C0SSA3</accession>
<reference evidence="2" key="1">
    <citation type="journal article" date="2009" name="Development">
        <title>Regulation of leg size and shape by the Dachsous/Fat signalling pathway during regeneration.</title>
        <authorList>
            <person name="Bando T."/>
            <person name="Mito T."/>
            <person name="Maeda Y."/>
            <person name="Nakamura T."/>
            <person name="Ito F."/>
            <person name="Watanabe T."/>
            <person name="Ohuchi H."/>
            <person name="Noji S."/>
        </authorList>
    </citation>
    <scope>NUCLEOTIDE SEQUENCE</scope>
</reference>
<dbReference type="PANTHER" id="PTHR10044">
    <property type="entry name" value="INHIBITOR OF APOPTOSIS"/>
    <property type="match status" value="1"/>
</dbReference>
<dbReference type="InterPro" id="IPR001370">
    <property type="entry name" value="BIR_rpt"/>
</dbReference>
<feature type="region of interest" description="Disordered" evidence="1">
    <location>
        <begin position="133"/>
        <end position="152"/>
    </location>
</feature>
<dbReference type="GO" id="GO:0061630">
    <property type="term" value="F:ubiquitin protein ligase activity"/>
    <property type="evidence" value="ECO:0007669"/>
    <property type="project" value="TreeGrafter"/>
</dbReference>
<protein>
    <submittedName>
        <fullName evidence="2">Inhibitor of apoptosis protein</fullName>
    </submittedName>
</protein>
<dbReference type="PROSITE" id="PS01282">
    <property type="entry name" value="BIR_REPEAT_1"/>
    <property type="match status" value="1"/>
</dbReference>
<feature type="compositionally biased region" description="Low complexity" evidence="1">
    <location>
        <begin position="133"/>
        <end position="150"/>
    </location>
</feature>
<feature type="non-terminal residue" evidence="2">
    <location>
        <position position="181"/>
    </location>
</feature>
<dbReference type="PANTHER" id="PTHR10044:SF174">
    <property type="entry name" value="DEATH-ASSOCIATED INHIBITOR OF APOPTOSIS 1"/>
    <property type="match status" value="1"/>
</dbReference>
<dbReference type="SMART" id="SM00238">
    <property type="entry name" value="BIR"/>
    <property type="match status" value="1"/>
</dbReference>
<dbReference type="GO" id="GO:0005737">
    <property type="term" value="C:cytoplasm"/>
    <property type="evidence" value="ECO:0007669"/>
    <property type="project" value="TreeGrafter"/>
</dbReference>
<dbReference type="SUPFAM" id="SSF57924">
    <property type="entry name" value="Inhibitor of apoptosis (IAP) repeat"/>
    <property type="match status" value="1"/>
</dbReference>
<dbReference type="CDD" id="cd00022">
    <property type="entry name" value="BIR"/>
    <property type="match status" value="1"/>
</dbReference>
<dbReference type="PROSITE" id="PS50143">
    <property type="entry name" value="BIR_REPEAT_2"/>
    <property type="match status" value="1"/>
</dbReference>
<dbReference type="GO" id="GO:0005634">
    <property type="term" value="C:nucleus"/>
    <property type="evidence" value="ECO:0007669"/>
    <property type="project" value="TreeGrafter"/>
</dbReference>
<dbReference type="GO" id="GO:0090263">
    <property type="term" value="P:positive regulation of canonical Wnt signaling pathway"/>
    <property type="evidence" value="ECO:0007669"/>
    <property type="project" value="TreeGrafter"/>
</dbReference>
<dbReference type="GO" id="GO:0051726">
    <property type="term" value="P:regulation of cell cycle"/>
    <property type="evidence" value="ECO:0007669"/>
    <property type="project" value="TreeGrafter"/>
</dbReference>
<dbReference type="GO" id="GO:0043027">
    <property type="term" value="F:cysteine-type endopeptidase inhibitor activity involved in apoptotic process"/>
    <property type="evidence" value="ECO:0007669"/>
    <property type="project" value="TreeGrafter"/>
</dbReference>
<gene>
    <name evidence="2" type="primary">iap</name>
</gene>
<organism evidence="2">
    <name type="scientific">Gryllus bimaculatus</name>
    <name type="common">Two-spotted cricket</name>
    <dbReference type="NCBI Taxonomy" id="6999"/>
    <lineage>
        <taxon>Eukaryota</taxon>
        <taxon>Metazoa</taxon>
        <taxon>Ecdysozoa</taxon>
        <taxon>Arthropoda</taxon>
        <taxon>Hexapoda</taxon>
        <taxon>Insecta</taxon>
        <taxon>Pterygota</taxon>
        <taxon>Neoptera</taxon>
        <taxon>Polyneoptera</taxon>
        <taxon>Orthoptera</taxon>
        <taxon>Ensifera</taxon>
        <taxon>Gryllidea</taxon>
        <taxon>Grylloidea</taxon>
        <taxon>Gryllidae</taxon>
        <taxon>Gryllinae</taxon>
        <taxon>Gryllus</taxon>
    </lineage>
</organism>
<dbReference type="Gene3D" id="1.10.1170.10">
    <property type="entry name" value="Inhibitor Of Apoptosis Protein (2mihbC-IAP-1), Chain A"/>
    <property type="match status" value="1"/>
</dbReference>
<evidence type="ECO:0000313" key="2">
    <source>
        <dbReference type="EMBL" id="BAH36934.1"/>
    </source>
</evidence>
<dbReference type="GO" id="GO:0031398">
    <property type="term" value="P:positive regulation of protein ubiquitination"/>
    <property type="evidence" value="ECO:0007669"/>
    <property type="project" value="TreeGrafter"/>
</dbReference>
<dbReference type="InterPro" id="IPR050784">
    <property type="entry name" value="IAP"/>
</dbReference>
<dbReference type="Pfam" id="PF00653">
    <property type="entry name" value="BIR"/>
    <property type="match status" value="1"/>
</dbReference>
<dbReference type="GO" id="GO:0043066">
    <property type="term" value="P:negative regulation of apoptotic process"/>
    <property type="evidence" value="ECO:0007669"/>
    <property type="project" value="TreeGrafter"/>
</dbReference>
<evidence type="ECO:0000256" key="1">
    <source>
        <dbReference type="SAM" id="MobiDB-lite"/>
    </source>
</evidence>
<name>C0SSA3_GRYBI</name>